<evidence type="ECO:0000256" key="5">
    <source>
        <dbReference type="ARBA" id="ARBA00023136"/>
    </source>
</evidence>
<feature type="transmembrane region" description="Helical" evidence="7">
    <location>
        <begin position="356"/>
        <end position="377"/>
    </location>
</feature>
<feature type="transmembrane region" description="Helical" evidence="7">
    <location>
        <begin position="117"/>
        <end position="137"/>
    </location>
</feature>
<feature type="transmembrane region" description="Helical" evidence="7">
    <location>
        <begin position="207"/>
        <end position="229"/>
    </location>
</feature>
<evidence type="ECO:0000256" key="7">
    <source>
        <dbReference type="SAM" id="Phobius"/>
    </source>
</evidence>
<feature type="transmembrane region" description="Helical" evidence="7">
    <location>
        <begin position="447"/>
        <end position="470"/>
    </location>
</feature>
<evidence type="ECO:0000313" key="10">
    <source>
        <dbReference type="Proteomes" id="UP001280581"/>
    </source>
</evidence>
<dbReference type="Pfam" id="PF06609">
    <property type="entry name" value="TRI12"/>
    <property type="match status" value="1"/>
</dbReference>
<evidence type="ECO:0000313" key="9">
    <source>
        <dbReference type="EMBL" id="KAK3216770.1"/>
    </source>
</evidence>
<evidence type="ECO:0000256" key="3">
    <source>
        <dbReference type="ARBA" id="ARBA00022692"/>
    </source>
</evidence>
<comment type="subcellular location">
    <subcellularLocation>
        <location evidence="1">Membrane</location>
        <topology evidence="1">Multi-pass membrane protein</topology>
    </subcellularLocation>
</comment>
<feature type="transmembrane region" description="Helical" evidence="7">
    <location>
        <begin position="250"/>
        <end position="269"/>
    </location>
</feature>
<name>A0AAN6RKN8_9PLEO</name>
<evidence type="ECO:0000256" key="2">
    <source>
        <dbReference type="ARBA" id="ARBA00022448"/>
    </source>
</evidence>
<dbReference type="InterPro" id="IPR036259">
    <property type="entry name" value="MFS_trans_sf"/>
</dbReference>
<feature type="transmembrane region" description="Helical" evidence="7">
    <location>
        <begin position="389"/>
        <end position="407"/>
    </location>
</feature>
<feature type="transmembrane region" description="Helical" evidence="7">
    <location>
        <begin position="413"/>
        <end position="435"/>
    </location>
</feature>
<evidence type="ECO:0000256" key="6">
    <source>
        <dbReference type="SAM" id="MobiDB-lite"/>
    </source>
</evidence>
<keyword evidence="10" id="KW-1185">Reference proteome</keyword>
<gene>
    <name evidence="9" type="ORF">GRF29_1g940885</name>
</gene>
<keyword evidence="2" id="KW-0813">Transport</keyword>
<dbReference type="SUPFAM" id="SSF103473">
    <property type="entry name" value="MFS general substrate transporter"/>
    <property type="match status" value="1"/>
</dbReference>
<proteinExistence type="predicted"/>
<reference evidence="9 10" key="1">
    <citation type="submission" date="2021-02" db="EMBL/GenBank/DDBJ databases">
        <title>Genome assembly of Pseudopithomyces chartarum.</title>
        <authorList>
            <person name="Jauregui R."/>
            <person name="Singh J."/>
            <person name="Voisey C."/>
        </authorList>
    </citation>
    <scope>NUCLEOTIDE SEQUENCE [LARGE SCALE GENOMIC DNA]</scope>
    <source>
        <strain evidence="9 10">AGR01</strain>
    </source>
</reference>
<feature type="transmembrane region" description="Helical" evidence="7">
    <location>
        <begin position="48"/>
        <end position="76"/>
    </location>
</feature>
<feature type="transmembrane region" description="Helical" evidence="7">
    <location>
        <begin position="143"/>
        <end position="162"/>
    </location>
</feature>
<accession>A0AAN6RKN8</accession>
<feature type="compositionally biased region" description="Basic and acidic residues" evidence="6">
    <location>
        <begin position="585"/>
        <end position="601"/>
    </location>
</feature>
<feature type="transmembrane region" description="Helical" evidence="7">
    <location>
        <begin position="174"/>
        <end position="195"/>
    </location>
</feature>
<evidence type="ECO:0000256" key="1">
    <source>
        <dbReference type="ARBA" id="ARBA00004141"/>
    </source>
</evidence>
<feature type="transmembrane region" description="Helical" evidence="7">
    <location>
        <begin position="275"/>
        <end position="297"/>
    </location>
</feature>
<feature type="transmembrane region" description="Helical" evidence="7">
    <location>
        <begin position="318"/>
        <end position="336"/>
    </location>
</feature>
<dbReference type="GO" id="GO:0022857">
    <property type="term" value="F:transmembrane transporter activity"/>
    <property type="evidence" value="ECO:0007669"/>
    <property type="project" value="InterPro"/>
</dbReference>
<organism evidence="9 10">
    <name type="scientific">Pseudopithomyces chartarum</name>
    <dbReference type="NCBI Taxonomy" id="1892770"/>
    <lineage>
        <taxon>Eukaryota</taxon>
        <taxon>Fungi</taxon>
        <taxon>Dikarya</taxon>
        <taxon>Ascomycota</taxon>
        <taxon>Pezizomycotina</taxon>
        <taxon>Dothideomycetes</taxon>
        <taxon>Pleosporomycetidae</taxon>
        <taxon>Pleosporales</taxon>
        <taxon>Massarineae</taxon>
        <taxon>Didymosphaeriaceae</taxon>
        <taxon>Pseudopithomyces</taxon>
    </lineage>
</organism>
<keyword evidence="3 7" id="KW-0812">Transmembrane</keyword>
<dbReference type="InterPro" id="IPR020846">
    <property type="entry name" value="MFS_dom"/>
</dbReference>
<evidence type="ECO:0000259" key="8">
    <source>
        <dbReference type="PROSITE" id="PS50850"/>
    </source>
</evidence>
<dbReference type="GO" id="GO:0005886">
    <property type="term" value="C:plasma membrane"/>
    <property type="evidence" value="ECO:0007669"/>
    <property type="project" value="TreeGrafter"/>
</dbReference>
<comment type="caution">
    <text evidence="9">The sequence shown here is derived from an EMBL/GenBank/DDBJ whole genome shotgun (WGS) entry which is preliminary data.</text>
</comment>
<dbReference type="EMBL" id="WVTA01000001">
    <property type="protein sequence ID" value="KAK3216770.1"/>
    <property type="molecule type" value="Genomic_DNA"/>
</dbReference>
<keyword evidence="4 7" id="KW-1133">Transmembrane helix</keyword>
<protein>
    <recommendedName>
        <fullName evidence="8">Major facilitator superfamily (MFS) profile domain-containing protein</fullName>
    </recommendedName>
</protein>
<feature type="region of interest" description="Disordered" evidence="6">
    <location>
        <begin position="575"/>
        <end position="601"/>
    </location>
</feature>
<dbReference type="Proteomes" id="UP001280581">
    <property type="component" value="Unassembled WGS sequence"/>
</dbReference>
<feature type="transmembrane region" description="Helical" evidence="7">
    <location>
        <begin position="542"/>
        <end position="561"/>
    </location>
</feature>
<evidence type="ECO:0000256" key="4">
    <source>
        <dbReference type="ARBA" id="ARBA00022989"/>
    </source>
</evidence>
<feature type="domain" description="Major facilitator superfamily (MFS) profile" evidence="8">
    <location>
        <begin position="47"/>
        <end position="506"/>
    </location>
</feature>
<dbReference type="PROSITE" id="PS50850">
    <property type="entry name" value="MFS"/>
    <property type="match status" value="1"/>
</dbReference>
<keyword evidence="5 7" id="KW-0472">Membrane</keyword>
<dbReference type="PANTHER" id="PTHR23501:SF195">
    <property type="entry name" value="PEP5"/>
    <property type="match status" value="1"/>
</dbReference>
<dbReference type="AlphaFoldDB" id="A0AAN6RKN8"/>
<dbReference type="CDD" id="cd06179">
    <property type="entry name" value="MFS_TRI12_like"/>
    <property type="match status" value="1"/>
</dbReference>
<dbReference type="PANTHER" id="PTHR23501">
    <property type="entry name" value="MAJOR FACILITATOR SUPERFAMILY"/>
    <property type="match status" value="1"/>
</dbReference>
<dbReference type="InterPro" id="IPR053791">
    <property type="entry name" value="MFS_Tri12-like"/>
</dbReference>
<dbReference type="Gene3D" id="1.20.1250.20">
    <property type="entry name" value="MFS general substrate transporter like domains"/>
    <property type="match status" value="2"/>
</dbReference>
<sequence length="601" mass="64488">MDTKVDTVNIENAASEPQLSRNVKARIVPMQEEAQDDGVHIHLTWRSWMVVFVSCFAIVAQVYVVVAAGSVIAFIIRELGQPALSGWIIQNLQGPLLMQTALSPLVGRLSDVLDRKLFATIPPLIAVVGSIICAKATSMSMLIGGGILVGITLATISIVQSIPSEILPLKYRAVANGCSFLGGAIGGLTGGLAAGAVANTNPTGWRIIFWIQAGLHGATALGLFIFYWPKKRTDYPRMSFSKCVWACDPIGSFLFIAGATLMLLALNWAGGTYSWSNAHVCAPLVIGFCLVVAFCIYEWKGRSDGMVAHVFFSNGPNFWLATFAFAVEGWIFYSAVNSITPQIILNLGFEDKSWNIAVRQLSYQIPSLTFSLVVTWWATRFKDLRTPLIVTYGIFLVATICFANIRPSWSTPQIVFTVLSGIGTSGPLTLLVAAVQFTSPHAFLSTATGLAFSARAIGGAFGSAVINAIINGNFNSHYAGDVSSVAISAGLPSSSVANLLEVMEAGTFASTSTGEGIPGANESIMNAAWQASYRSYARAYRLGWWSVVPFVALALASVACMRGVKELMTEHVEATVERDVEEDQSGEKGFEERSENSKGKL</sequence>
<dbReference type="InterPro" id="IPR010573">
    <property type="entry name" value="MFS_Str1/Tri12-like"/>
</dbReference>